<keyword evidence="1" id="KW-0812">Transmembrane</keyword>
<feature type="transmembrane region" description="Helical" evidence="1">
    <location>
        <begin position="109"/>
        <end position="133"/>
    </location>
</feature>
<keyword evidence="1" id="KW-0472">Membrane</keyword>
<dbReference type="InterPro" id="IPR026870">
    <property type="entry name" value="Zinc_ribbon_dom"/>
</dbReference>
<sequence>MYCGFCGKKLDDQAMFCPYCGAFTEYGEKVSRHEVLPPSQAWGRNTPAGADPAINPDGSLNLEAYRAGRGMRSGENTAAGAGGEKDGYYYNPPAFSRLPEEADESGANLALAGLICSFLFWPAGLVLSICAMFRLRKRKNGRAMAIAGLVVSGLNLVLIVLSMVLAFSETGF</sequence>
<evidence type="ECO:0000313" key="4">
    <source>
        <dbReference type="Proteomes" id="UP000824081"/>
    </source>
</evidence>
<dbReference type="Proteomes" id="UP000824081">
    <property type="component" value="Unassembled WGS sequence"/>
</dbReference>
<comment type="caution">
    <text evidence="3">The sequence shown here is derived from an EMBL/GenBank/DDBJ whole genome shotgun (WGS) entry which is preliminary data.</text>
</comment>
<organism evidence="3 4">
    <name type="scientific">Candidatus Scatosoma pullistercoris</name>
    <dbReference type="NCBI Taxonomy" id="2840934"/>
    <lineage>
        <taxon>Bacteria</taxon>
        <taxon>Bacillati</taxon>
        <taxon>Bacillota</taxon>
        <taxon>Clostridia</taxon>
        <taxon>Candidatus Scatosoma</taxon>
    </lineage>
</organism>
<dbReference type="Pfam" id="PF13240">
    <property type="entry name" value="Zn_Ribbon_1"/>
    <property type="match status" value="1"/>
</dbReference>
<keyword evidence="1" id="KW-1133">Transmembrane helix</keyword>
<protein>
    <submittedName>
        <fullName evidence="3">Zinc-ribbon domain-containing protein</fullName>
    </submittedName>
</protein>
<dbReference type="AlphaFoldDB" id="A0A9D1ME59"/>
<reference evidence="3" key="1">
    <citation type="submission" date="2020-10" db="EMBL/GenBank/DDBJ databases">
        <authorList>
            <person name="Gilroy R."/>
        </authorList>
    </citation>
    <scope>NUCLEOTIDE SEQUENCE</scope>
    <source>
        <strain evidence="3">11687</strain>
    </source>
</reference>
<dbReference type="EMBL" id="DVMZ01000022">
    <property type="protein sequence ID" value="HIU58614.1"/>
    <property type="molecule type" value="Genomic_DNA"/>
</dbReference>
<evidence type="ECO:0000256" key="1">
    <source>
        <dbReference type="SAM" id="Phobius"/>
    </source>
</evidence>
<reference evidence="3" key="2">
    <citation type="journal article" date="2021" name="PeerJ">
        <title>Extensive microbial diversity within the chicken gut microbiome revealed by metagenomics and culture.</title>
        <authorList>
            <person name="Gilroy R."/>
            <person name="Ravi A."/>
            <person name="Getino M."/>
            <person name="Pursley I."/>
            <person name="Horton D.L."/>
            <person name="Alikhan N.F."/>
            <person name="Baker D."/>
            <person name="Gharbi K."/>
            <person name="Hall N."/>
            <person name="Watson M."/>
            <person name="Adriaenssens E.M."/>
            <person name="Foster-Nyarko E."/>
            <person name="Jarju S."/>
            <person name="Secka A."/>
            <person name="Antonio M."/>
            <person name="Oren A."/>
            <person name="Chaudhuri R.R."/>
            <person name="La Ragione R."/>
            <person name="Hildebrand F."/>
            <person name="Pallen M.J."/>
        </authorList>
    </citation>
    <scope>NUCLEOTIDE SEQUENCE</scope>
    <source>
        <strain evidence="3">11687</strain>
    </source>
</reference>
<gene>
    <name evidence="3" type="ORF">IAC57_00790</name>
</gene>
<name>A0A9D1ME59_9FIRM</name>
<evidence type="ECO:0000313" key="3">
    <source>
        <dbReference type="EMBL" id="HIU58614.1"/>
    </source>
</evidence>
<feature type="domain" description="Zinc-ribbon" evidence="2">
    <location>
        <begin position="2"/>
        <end position="22"/>
    </location>
</feature>
<feature type="transmembrane region" description="Helical" evidence="1">
    <location>
        <begin position="145"/>
        <end position="167"/>
    </location>
</feature>
<proteinExistence type="predicted"/>
<accession>A0A9D1ME59</accession>
<evidence type="ECO:0000259" key="2">
    <source>
        <dbReference type="Pfam" id="PF13240"/>
    </source>
</evidence>